<dbReference type="GO" id="GO:0001227">
    <property type="term" value="F:DNA-binding transcription repressor activity, RNA polymerase II-specific"/>
    <property type="evidence" value="ECO:0007669"/>
    <property type="project" value="TreeGrafter"/>
</dbReference>
<accession>A0A6A0H8L7</accession>
<keyword evidence="3" id="KW-0677">Repeat</keyword>
<keyword evidence="6" id="KW-0805">Transcription regulation</keyword>
<evidence type="ECO:0000256" key="8">
    <source>
        <dbReference type="ARBA" id="ARBA00023242"/>
    </source>
</evidence>
<proteinExistence type="predicted"/>
<feature type="compositionally biased region" description="Basic residues" evidence="9">
    <location>
        <begin position="196"/>
        <end position="205"/>
    </location>
</feature>
<evidence type="ECO:0000256" key="3">
    <source>
        <dbReference type="ARBA" id="ARBA00022737"/>
    </source>
</evidence>
<dbReference type="PANTHER" id="PTHR15065">
    <property type="entry name" value="INSULINOMA-ASSOCIATED 1"/>
    <property type="match status" value="1"/>
</dbReference>
<dbReference type="GO" id="GO:0005634">
    <property type="term" value="C:nucleus"/>
    <property type="evidence" value="ECO:0007669"/>
    <property type="project" value="UniProtKB-SubCell"/>
</dbReference>
<evidence type="ECO:0000256" key="4">
    <source>
        <dbReference type="ARBA" id="ARBA00022771"/>
    </source>
</evidence>
<reference evidence="10" key="1">
    <citation type="submission" date="2014-08" db="EMBL/GenBank/DDBJ databases">
        <authorList>
            <person name="Murali S."/>
            <person name="Richards S."/>
            <person name="Bandaranaike D."/>
            <person name="Bellair M."/>
            <person name="Blankenburg K."/>
            <person name="Chao H."/>
            <person name="Dinh H."/>
            <person name="Doddapaneni H."/>
            <person name="Dugan-Rocha S."/>
            <person name="Elkadiri S."/>
            <person name="Gnanaolivu R."/>
            <person name="Hughes D."/>
            <person name="Lee S."/>
            <person name="Li M."/>
            <person name="Ming W."/>
            <person name="Munidasa M."/>
            <person name="Muniz J."/>
            <person name="Nguyen L."/>
            <person name="Osuji N."/>
            <person name="Pu L.-L."/>
            <person name="Puazo M."/>
            <person name="Skinner E."/>
            <person name="Qu C."/>
            <person name="Quiroz J."/>
            <person name="Raj R."/>
            <person name="Weissenberger G."/>
            <person name="Xin Y."/>
            <person name="Zou X."/>
            <person name="Han Y."/>
            <person name="Worley K."/>
            <person name="Muzny D."/>
            <person name="Gibbs R."/>
        </authorList>
    </citation>
    <scope>NUCLEOTIDE SEQUENCE</scope>
    <source>
        <strain evidence="10">HAZT.00-mixed</strain>
        <tissue evidence="10">Whole organism</tissue>
    </source>
</reference>
<comment type="caution">
    <text evidence="10">The sequence shown here is derived from an EMBL/GenBank/DDBJ whole genome shotgun (WGS) entry which is preliminary data.</text>
</comment>
<dbReference type="GO" id="GO:0000978">
    <property type="term" value="F:RNA polymerase II cis-regulatory region sequence-specific DNA binding"/>
    <property type="evidence" value="ECO:0007669"/>
    <property type="project" value="TreeGrafter"/>
</dbReference>
<keyword evidence="5" id="KW-0862">Zinc</keyword>
<dbReference type="GO" id="GO:0008270">
    <property type="term" value="F:zinc ion binding"/>
    <property type="evidence" value="ECO:0007669"/>
    <property type="project" value="UniProtKB-KW"/>
</dbReference>
<gene>
    <name evidence="10" type="ORF">HAZT_HAZT003106</name>
</gene>
<dbReference type="PANTHER" id="PTHR15065:SF4">
    <property type="entry name" value="LD18634P"/>
    <property type="match status" value="1"/>
</dbReference>
<dbReference type="GO" id="GO:0030182">
    <property type="term" value="P:neuron differentiation"/>
    <property type="evidence" value="ECO:0007669"/>
    <property type="project" value="TreeGrafter"/>
</dbReference>
<reference evidence="10" key="2">
    <citation type="journal article" date="2018" name="Environ. Sci. Technol.">
        <title>The Toxicogenome of Hyalella azteca: A Model for Sediment Ecotoxicology and Evolutionary Toxicology.</title>
        <authorList>
            <person name="Poynton H.C."/>
            <person name="Hasenbein S."/>
            <person name="Benoit J.B."/>
            <person name="Sepulveda M.S."/>
            <person name="Poelchau M.F."/>
            <person name="Hughes D.S.T."/>
            <person name="Murali S.C."/>
            <person name="Chen S."/>
            <person name="Glastad K.M."/>
            <person name="Goodisman M.A.D."/>
            <person name="Werren J.H."/>
            <person name="Vineis J.H."/>
            <person name="Bowen J.L."/>
            <person name="Friedrich M."/>
            <person name="Jones J."/>
            <person name="Robertson H.M."/>
            <person name="Feyereisen R."/>
            <person name="Mechler-Hickson A."/>
            <person name="Mathers N."/>
            <person name="Lee C.E."/>
            <person name="Colbourne J.K."/>
            <person name="Biales A."/>
            <person name="Johnston J.S."/>
            <person name="Wellborn G.A."/>
            <person name="Rosendale A.J."/>
            <person name="Cridge A.G."/>
            <person name="Munoz-Torres M.C."/>
            <person name="Bain P.A."/>
            <person name="Manny A.R."/>
            <person name="Major K.M."/>
            <person name="Lambert F.N."/>
            <person name="Vulpe C.D."/>
            <person name="Tuck P."/>
            <person name="Blalock B.J."/>
            <person name="Lin Y.Y."/>
            <person name="Smith M.E."/>
            <person name="Ochoa-Acuna H."/>
            <person name="Chen M.M."/>
            <person name="Childers C.P."/>
            <person name="Qu J."/>
            <person name="Dugan S."/>
            <person name="Lee S.L."/>
            <person name="Chao H."/>
            <person name="Dinh H."/>
            <person name="Han Y."/>
            <person name="Doddapaneni H."/>
            <person name="Worley K.C."/>
            <person name="Muzny D.M."/>
            <person name="Gibbs R.A."/>
            <person name="Richards S."/>
        </authorList>
    </citation>
    <scope>NUCLEOTIDE SEQUENCE</scope>
    <source>
        <strain evidence="10">HAZT.00-mixed</strain>
        <tissue evidence="10">Whole organism</tissue>
    </source>
</reference>
<feature type="region of interest" description="Disordered" evidence="9">
    <location>
        <begin position="1"/>
        <end position="128"/>
    </location>
</feature>
<dbReference type="Proteomes" id="UP000711488">
    <property type="component" value="Unassembled WGS sequence"/>
</dbReference>
<feature type="region of interest" description="Disordered" evidence="9">
    <location>
        <begin position="178"/>
        <end position="216"/>
    </location>
</feature>
<dbReference type="EMBL" id="JQDR03004316">
    <property type="protein sequence ID" value="KAA0202100.1"/>
    <property type="molecule type" value="Genomic_DNA"/>
</dbReference>
<organism evidence="10">
    <name type="scientific">Hyalella azteca</name>
    <name type="common">Amphipod</name>
    <dbReference type="NCBI Taxonomy" id="294128"/>
    <lineage>
        <taxon>Eukaryota</taxon>
        <taxon>Metazoa</taxon>
        <taxon>Ecdysozoa</taxon>
        <taxon>Arthropoda</taxon>
        <taxon>Crustacea</taxon>
        <taxon>Multicrustacea</taxon>
        <taxon>Malacostraca</taxon>
        <taxon>Eumalacostraca</taxon>
        <taxon>Peracarida</taxon>
        <taxon>Amphipoda</taxon>
        <taxon>Senticaudata</taxon>
        <taxon>Talitrida</taxon>
        <taxon>Talitroidea</taxon>
        <taxon>Hyalellidae</taxon>
        <taxon>Hyalella</taxon>
    </lineage>
</organism>
<evidence type="ECO:0000313" key="10">
    <source>
        <dbReference type="EMBL" id="KAA0202100.1"/>
    </source>
</evidence>
<keyword evidence="7" id="KW-0804">Transcription</keyword>
<feature type="compositionally biased region" description="Acidic residues" evidence="9">
    <location>
        <begin position="74"/>
        <end position="83"/>
    </location>
</feature>
<evidence type="ECO:0000256" key="9">
    <source>
        <dbReference type="SAM" id="MobiDB-lite"/>
    </source>
</evidence>
<dbReference type="GO" id="GO:0010564">
    <property type="term" value="P:regulation of cell cycle process"/>
    <property type="evidence" value="ECO:0007669"/>
    <property type="project" value="TreeGrafter"/>
</dbReference>
<dbReference type="AlphaFoldDB" id="A0A6A0H8L7"/>
<evidence type="ECO:0000256" key="7">
    <source>
        <dbReference type="ARBA" id="ARBA00023163"/>
    </source>
</evidence>
<keyword evidence="8" id="KW-0539">Nucleus</keyword>
<evidence type="ECO:0000256" key="5">
    <source>
        <dbReference type="ARBA" id="ARBA00022833"/>
    </source>
</evidence>
<comment type="subcellular location">
    <subcellularLocation>
        <location evidence="1">Nucleus</location>
    </subcellularLocation>
</comment>
<dbReference type="InterPro" id="IPR042972">
    <property type="entry name" value="INSM1/2"/>
</dbReference>
<evidence type="ECO:0000256" key="6">
    <source>
        <dbReference type="ARBA" id="ARBA00023015"/>
    </source>
</evidence>
<keyword evidence="2" id="KW-0479">Metal-binding</keyword>
<reference evidence="10" key="3">
    <citation type="submission" date="2019-06" db="EMBL/GenBank/DDBJ databases">
        <authorList>
            <person name="Poynton C."/>
            <person name="Hasenbein S."/>
            <person name="Benoit J.B."/>
            <person name="Sepulveda M.S."/>
            <person name="Poelchau M.F."/>
            <person name="Murali S.C."/>
            <person name="Chen S."/>
            <person name="Glastad K.M."/>
            <person name="Werren J.H."/>
            <person name="Vineis J.H."/>
            <person name="Bowen J.L."/>
            <person name="Friedrich M."/>
            <person name="Jones J."/>
            <person name="Robertson H.M."/>
            <person name="Feyereisen R."/>
            <person name="Mechler-Hickson A."/>
            <person name="Mathers N."/>
            <person name="Lee C.E."/>
            <person name="Colbourne J.K."/>
            <person name="Biales A."/>
            <person name="Johnston J.S."/>
            <person name="Wellborn G.A."/>
            <person name="Rosendale A.J."/>
            <person name="Cridge A.G."/>
            <person name="Munoz-Torres M.C."/>
            <person name="Bain P.A."/>
            <person name="Manny A.R."/>
            <person name="Major K.M."/>
            <person name="Lambert F.N."/>
            <person name="Vulpe C.D."/>
            <person name="Tuck P."/>
            <person name="Blalock B.J."/>
            <person name="Lin Y.-Y."/>
            <person name="Smith M.E."/>
            <person name="Ochoa-Acuna H."/>
            <person name="Chen M.-J.M."/>
            <person name="Childers C.P."/>
            <person name="Qu J."/>
            <person name="Dugan S."/>
            <person name="Lee S.L."/>
            <person name="Chao H."/>
            <person name="Dinh H."/>
            <person name="Han Y."/>
            <person name="Doddapaneni H."/>
            <person name="Worley K.C."/>
            <person name="Muzny D.M."/>
            <person name="Gibbs R.A."/>
            <person name="Richards S."/>
        </authorList>
    </citation>
    <scope>NUCLEOTIDE SEQUENCE</scope>
    <source>
        <strain evidence="10">HAZT.00-mixed</strain>
        <tissue evidence="10">Whole organism</tissue>
    </source>
</reference>
<dbReference type="GO" id="GO:0017053">
    <property type="term" value="C:transcription repressor complex"/>
    <property type="evidence" value="ECO:0007669"/>
    <property type="project" value="TreeGrafter"/>
</dbReference>
<sequence>MSSVDLLLYRPWSDTTKKAQEEPVDFSSRGKRSVEPEADLGYTEIDSQLPGALKLPDINNKATAVHDGSKQDSDNDEEEDEEAARESDNDLSSDRKRAEMPFEENKNRDGREGVIWESSKSSSHLVSVPETSPYHLFPPTLYWPHGSTPLGNQLAKPINRPFSSTAVIDHPLYKALPPPVSGDTRAASFSPDKKSKSPKKTKASRRLNFDEDKSSPVSGTIIRELGEGEAPLVVRKGDIDPAYNVVEVTEEAKAEIAKIENKIGDYRSSKDLRIMISTGLQSSQEVIKSVYEQYDYWSDVLRTSC</sequence>
<evidence type="ECO:0000256" key="2">
    <source>
        <dbReference type="ARBA" id="ARBA00022723"/>
    </source>
</evidence>
<name>A0A6A0H8L7_HYAAZ</name>
<feature type="compositionally biased region" description="Basic and acidic residues" evidence="9">
    <location>
        <begin position="84"/>
        <end position="114"/>
    </location>
</feature>
<evidence type="ECO:0000256" key="1">
    <source>
        <dbReference type="ARBA" id="ARBA00004123"/>
    </source>
</evidence>
<protein>
    <submittedName>
        <fullName evidence="10">Uncharacterized protein</fullName>
    </submittedName>
</protein>
<keyword evidence="4" id="KW-0863">Zinc-finger</keyword>